<evidence type="ECO:0000313" key="1">
    <source>
        <dbReference type="EMBL" id="AYF01844.1"/>
    </source>
</evidence>
<dbReference type="AlphaFoldDB" id="A0A386UME7"/>
<protein>
    <submittedName>
        <fullName evidence="1">Uncharacterized protein</fullName>
    </submittedName>
</protein>
<dbReference type="Proteomes" id="UP000272010">
    <property type="component" value="Chromosome"/>
</dbReference>
<evidence type="ECO:0000313" key="2">
    <source>
        <dbReference type="Proteomes" id="UP000272010"/>
    </source>
</evidence>
<proteinExistence type="predicted"/>
<gene>
    <name evidence="1" type="ORF">PY32053_02236</name>
</gene>
<name>A0A386UME7_9RHOB</name>
<sequence>MPDDFERQDFRVLPAGQQPFSEGICLLDICRYRRGIGQAGSLTEVVKGISFADAVDLVIEGRA</sequence>
<dbReference type="EMBL" id="CP031078">
    <property type="protein sequence ID" value="AYF01844.1"/>
    <property type="molecule type" value="Genomic_DNA"/>
</dbReference>
<dbReference type="RefSeq" id="WP_120442231.1">
    <property type="nucleotide sequence ID" value="NZ_CP031078.1"/>
</dbReference>
<reference evidence="2" key="1">
    <citation type="submission" date="2018-07" db="EMBL/GenBank/DDBJ databases">
        <title>Genome Structure of the Opportunistic Pathogen Paracoccus yeei (Alphaproteobacteria) and Identification of Putative Virulence Factors.</title>
        <authorList>
            <person name="Lasek R."/>
            <person name="Szuplewska M."/>
            <person name="Mitura M."/>
            <person name="Decewicz P."/>
            <person name="Chmielowska C."/>
            <person name="Pawlot A."/>
            <person name="Sentkowska D."/>
            <person name="Czarnecki J."/>
            <person name="Bartosik D."/>
        </authorList>
    </citation>
    <scope>NUCLEOTIDE SEQUENCE [LARGE SCALE GENOMIC DNA]</scope>
    <source>
        <strain evidence="2">CCUG 32053</strain>
    </source>
</reference>
<organism evidence="1 2">
    <name type="scientific">Paracoccus yeei</name>
    <dbReference type="NCBI Taxonomy" id="147645"/>
    <lineage>
        <taxon>Bacteria</taxon>
        <taxon>Pseudomonadati</taxon>
        <taxon>Pseudomonadota</taxon>
        <taxon>Alphaproteobacteria</taxon>
        <taxon>Rhodobacterales</taxon>
        <taxon>Paracoccaceae</taxon>
        <taxon>Paracoccus</taxon>
    </lineage>
</organism>
<accession>A0A386UME7</accession>